<evidence type="ECO:0000256" key="3">
    <source>
        <dbReference type="ARBA" id="ARBA00022801"/>
    </source>
</evidence>
<dbReference type="OrthoDB" id="9800565at2"/>
<dbReference type="SUPFAM" id="SSF56300">
    <property type="entry name" value="Metallo-dependent phosphatases"/>
    <property type="match status" value="1"/>
</dbReference>
<evidence type="ECO:0000259" key="5">
    <source>
        <dbReference type="Pfam" id="PF12850"/>
    </source>
</evidence>
<dbReference type="PANTHER" id="PTHR11124">
    <property type="entry name" value="VACUOLAR SORTING PROTEIN VPS29"/>
    <property type="match status" value="1"/>
</dbReference>
<sequence>MRYLVVADIHGHLERLKPLMDSTMLLDGVIGAGDFYRDGQWLADNFGVPYYGAQGNNDHEETAAWITMWAVDHIRFGVIHGHQWVSSRRQQGLWHFAESHRLDVVIFGHTHRRQHFVHGETIFFNPGSVFRPRGFPPGVGWIAGETKDQLKIWWEDLPFSSKT</sequence>
<comment type="cofactor">
    <cofactor evidence="4">
        <name>a divalent metal cation</name>
        <dbReference type="ChEBI" id="CHEBI:60240"/>
    </cofactor>
</comment>
<evidence type="ECO:0000256" key="1">
    <source>
        <dbReference type="ARBA" id="ARBA00008950"/>
    </source>
</evidence>
<organism evidence="6 7">
    <name type="scientific">Sulfobacillus thermosulfidooxidans (strain DSM 9293 / VKM B-1269 / AT-1)</name>
    <dbReference type="NCBI Taxonomy" id="929705"/>
    <lineage>
        <taxon>Bacteria</taxon>
        <taxon>Bacillati</taxon>
        <taxon>Bacillota</taxon>
        <taxon>Clostridia</taxon>
        <taxon>Eubacteriales</taxon>
        <taxon>Clostridiales Family XVII. Incertae Sedis</taxon>
        <taxon>Sulfobacillus</taxon>
    </lineage>
</organism>
<protein>
    <recommendedName>
        <fullName evidence="4">Phosphoesterase</fullName>
        <ecNumber evidence="4">3.1.4.-</ecNumber>
    </recommendedName>
</protein>
<dbReference type="InterPro" id="IPR029052">
    <property type="entry name" value="Metallo-depent_PP-like"/>
</dbReference>
<dbReference type="NCBIfam" id="TIGR00040">
    <property type="entry name" value="yfcE"/>
    <property type="match status" value="1"/>
</dbReference>
<dbReference type="PROSITE" id="PS01269">
    <property type="entry name" value="UPF0025"/>
    <property type="match status" value="1"/>
</dbReference>
<dbReference type="Gene3D" id="3.60.21.10">
    <property type="match status" value="1"/>
</dbReference>
<dbReference type="RefSeq" id="WP_020376582.1">
    <property type="nucleotide sequence ID" value="NZ_FWWY01000001.1"/>
</dbReference>
<dbReference type="EC" id="3.1.4.-" evidence="4"/>
<dbReference type="Proteomes" id="UP000192660">
    <property type="component" value="Unassembled WGS sequence"/>
</dbReference>
<evidence type="ECO:0000256" key="4">
    <source>
        <dbReference type="RuleBase" id="RU362039"/>
    </source>
</evidence>
<name>A0A1W1W8V0_SULTA</name>
<dbReference type="GO" id="GO:0046872">
    <property type="term" value="F:metal ion binding"/>
    <property type="evidence" value="ECO:0007669"/>
    <property type="project" value="UniProtKB-KW"/>
</dbReference>
<dbReference type="InterPro" id="IPR000979">
    <property type="entry name" value="Phosphodiesterase_MJ0936/Vps29"/>
</dbReference>
<dbReference type="AlphaFoldDB" id="A0A1W1W8V0"/>
<dbReference type="GO" id="GO:0016787">
    <property type="term" value="F:hydrolase activity"/>
    <property type="evidence" value="ECO:0007669"/>
    <property type="project" value="UniProtKB-UniRule"/>
</dbReference>
<evidence type="ECO:0000313" key="7">
    <source>
        <dbReference type="Proteomes" id="UP000192660"/>
    </source>
</evidence>
<evidence type="ECO:0000256" key="2">
    <source>
        <dbReference type="ARBA" id="ARBA00022723"/>
    </source>
</evidence>
<proteinExistence type="inferred from homology"/>
<dbReference type="InterPro" id="IPR020935">
    <property type="entry name" value="PdiEstase_YfcE_CS"/>
</dbReference>
<keyword evidence="3" id="KW-0378">Hydrolase</keyword>
<comment type="similarity">
    <text evidence="1 4">Belongs to the metallophosphoesterase superfamily. YfcE family.</text>
</comment>
<reference evidence="7" key="1">
    <citation type="submission" date="2017-04" db="EMBL/GenBank/DDBJ databases">
        <authorList>
            <person name="Varghese N."/>
            <person name="Submissions S."/>
        </authorList>
    </citation>
    <scope>NUCLEOTIDE SEQUENCE [LARGE SCALE GENOMIC DNA]</scope>
    <source>
        <strain evidence="7">DSM 9293</strain>
    </source>
</reference>
<keyword evidence="7" id="KW-1185">Reference proteome</keyword>
<feature type="domain" description="Calcineurin-like phosphoesterase" evidence="5">
    <location>
        <begin position="1"/>
        <end position="136"/>
    </location>
</feature>
<evidence type="ECO:0000313" key="6">
    <source>
        <dbReference type="EMBL" id="SMC02675.1"/>
    </source>
</evidence>
<dbReference type="STRING" id="28034.BFX07_05125"/>
<dbReference type="EMBL" id="FWWY01000001">
    <property type="protein sequence ID" value="SMC02675.1"/>
    <property type="molecule type" value="Genomic_DNA"/>
</dbReference>
<dbReference type="Pfam" id="PF12850">
    <property type="entry name" value="Metallophos_2"/>
    <property type="match status" value="1"/>
</dbReference>
<gene>
    <name evidence="6" type="ORF">SAMN00768000_0707</name>
</gene>
<keyword evidence="2 4" id="KW-0479">Metal-binding</keyword>
<dbReference type="InterPro" id="IPR024654">
    <property type="entry name" value="Calcineurin-like_PHP_lpxH"/>
</dbReference>
<accession>A0A1W1W8V0</accession>